<sequence>MVQTEIVREKVPDALIQPCLKQWRKKGGPATTEDFVKRGDANEDALRRCAAQIDGIREWSEAQP</sequence>
<evidence type="ECO:0000313" key="1">
    <source>
        <dbReference type="EMBL" id="RUM97932.1"/>
    </source>
</evidence>
<accession>A0A432V6X9</accession>
<name>A0A432V6X9_9HYPH</name>
<evidence type="ECO:0000313" key="2">
    <source>
        <dbReference type="Proteomes" id="UP000281647"/>
    </source>
</evidence>
<protein>
    <submittedName>
        <fullName evidence="1">Uncharacterized protein</fullName>
    </submittedName>
</protein>
<dbReference type="OrthoDB" id="8089786at2"/>
<organism evidence="1 2">
    <name type="scientific">Borborobacter arsenicus</name>
    <dbReference type="NCBI Taxonomy" id="1851146"/>
    <lineage>
        <taxon>Bacteria</taxon>
        <taxon>Pseudomonadati</taxon>
        <taxon>Pseudomonadota</taxon>
        <taxon>Alphaproteobacteria</taxon>
        <taxon>Hyphomicrobiales</taxon>
        <taxon>Phyllobacteriaceae</taxon>
        <taxon>Borborobacter</taxon>
    </lineage>
</organism>
<keyword evidence="2" id="KW-1185">Reference proteome</keyword>
<reference evidence="1 2" key="1">
    <citation type="submission" date="2018-11" db="EMBL/GenBank/DDBJ databases">
        <title>Pseudaminobacter arsenicus sp. nov., an arsenic-resistant bacterium isolated from arsenic-rich aquifers.</title>
        <authorList>
            <person name="Mu Y."/>
        </authorList>
    </citation>
    <scope>NUCLEOTIDE SEQUENCE [LARGE SCALE GENOMIC DNA]</scope>
    <source>
        <strain evidence="1 2">CB3</strain>
    </source>
</reference>
<dbReference type="Pfam" id="PF23793">
    <property type="entry name" value="LysC"/>
    <property type="match status" value="1"/>
</dbReference>
<proteinExistence type="predicted"/>
<dbReference type="RefSeq" id="WP_128626803.1">
    <property type="nucleotide sequence ID" value="NZ_RKST01000008.1"/>
</dbReference>
<dbReference type="AlphaFoldDB" id="A0A432V6X9"/>
<dbReference type="InterPro" id="IPR058979">
    <property type="entry name" value="LysC-like"/>
</dbReference>
<dbReference type="Proteomes" id="UP000281647">
    <property type="component" value="Unassembled WGS sequence"/>
</dbReference>
<dbReference type="EMBL" id="RKST01000008">
    <property type="protein sequence ID" value="RUM97932.1"/>
    <property type="molecule type" value="Genomic_DNA"/>
</dbReference>
<gene>
    <name evidence="1" type="ORF">EET67_09970</name>
</gene>
<comment type="caution">
    <text evidence="1">The sequence shown here is derived from an EMBL/GenBank/DDBJ whole genome shotgun (WGS) entry which is preliminary data.</text>
</comment>